<evidence type="ECO:0000313" key="3">
    <source>
        <dbReference type="Proteomes" id="UP001165427"/>
    </source>
</evidence>
<evidence type="ECO:0000256" key="1">
    <source>
        <dbReference type="SAM" id="Phobius"/>
    </source>
</evidence>
<accession>A0AA41RB26</accession>
<dbReference type="Proteomes" id="UP001165427">
    <property type="component" value="Unassembled WGS sequence"/>
</dbReference>
<comment type="caution">
    <text evidence="2">The sequence shown here is derived from an EMBL/GenBank/DDBJ whole genome shotgun (WGS) entry which is preliminary data.</text>
</comment>
<keyword evidence="1" id="KW-0812">Transmembrane</keyword>
<dbReference type="EMBL" id="JALJRB010000018">
    <property type="protein sequence ID" value="MCJ8501893.1"/>
    <property type="molecule type" value="Genomic_DNA"/>
</dbReference>
<keyword evidence="3" id="KW-1185">Reference proteome</keyword>
<dbReference type="Pfam" id="PF20244">
    <property type="entry name" value="DUF6599"/>
    <property type="match status" value="1"/>
</dbReference>
<sequence length="346" mass="37799">MMQPLTHPTSRNQRQGPTRRETLLSFGILCVLVLIALAMFAAQARYDAGAWRALSHETDRADAPDLPSDRVEALEQSSRVAGMTPMSPPEHFGAETLSDKIDGKAELYLPSGFEHLESRRLAMADDPGRWAERFVYDMGGSSGAFAVYSQQRREGAQPMEITPHGYRSANGIFLVQGPFYVEIIGSDTSARLMDKMVAMAEAFVAAHPATATAAAEPDLLPAADRLPDSITLTAANAFGFEGFDQVYAARYQWNGRTAMAYLSRRASAEEAESLADAYIAFLQEFGGQIVAPPPDAPPVRIVEMFDLVQLIFTHNEWLAGVHEAETLADGLLLAERLHRNLSEAAP</sequence>
<gene>
    <name evidence="2" type="ORF">MRX98_15015</name>
</gene>
<evidence type="ECO:0000313" key="2">
    <source>
        <dbReference type="EMBL" id="MCJ8501893.1"/>
    </source>
</evidence>
<keyword evidence="1" id="KW-1133">Transmembrane helix</keyword>
<protein>
    <submittedName>
        <fullName evidence="2">Uncharacterized protein</fullName>
    </submittedName>
</protein>
<organism evidence="2 3">
    <name type="scientific">Desulfatitalea alkaliphila</name>
    <dbReference type="NCBI Taxonomy" id="2929485"/>
    <lineage>
        <taxon>Bacteria</taxon>
        <taxon>Pseudomonadati</taxon>
        <taxon>Thermodesulfobacteriota</taxon>
        <taxon>Desulfobacteria</taxon>
        <taxon>Desulfobacterales</taxon>
        <taxon>Desulfosarcinaceae</taxon>
        <taxon>Desulfatitalea</taxon>
    </lineage>
</organism>
<feature type="transmembrane region" description="Helical" evidence="1">
    <location>
        <begin position="21"/>
        <end position="42"/>
    </location>
</feature>
<reference evidence="2" key="1">
    <citation type="submission" date="2022-04" db="EMBL/GenBank/DDBJ databases">
        <title>Desulfatitalea alkaliphila sp. nov., a novel anaerobic sulfate-reducing bacterium isolated from terrestrial mud volcano, Taman Peninsula, Russia.</title>
        <authorList>
            <person name="Khomyakova M.A."/>
            <person name="Merkel A.Y."/>
            <person name="Slobodkin A.I."/>
        </authorList>
    </citation>
    <scope>NUCLEOTIDE SEQUENCE</scope>
    <source>
        <strain evidence="2">M08but</strain>
    </source>
</reference>
<proteinExistence type="predicted"/>
<name>A0AA41RB26_9BACT</name>
<dbReference type="AlphaFoldDB" id="A0AA41RB26"/>
<keyword evidence="1" id="KW-0472">Membrane</keyword>
<dbReference type="InterPro" id="IPR046534">
    <property type="entry name" value="DUF6599"/>
</dbReference>
<dbReference type="RefSeq" id="WP_246911250.1">
    <property type="nucleotide sequence ID" value="NZ_JALJRB010000018.1"/>
</dbReference>